<dbReference type="Proteomes" id="UP000230405">
    <property type="component" value="Unassembled WGS sequence"/>
</dbReference>
<protein>
    <submittedName>
        <fullName evidence="2">Uncharacterized protein</fullName>
    </submittedName>
</protein>
<feature type="transmembrane region" description="Helical" evidence="1">
    <location>
        <begin position="57"/>
        <end position="89"/>
    </location>
</feature>
<proteinExistence type="predicted"/>
<keyword evidence="1" id="KW-0472">Membrane</keyword>
<evidence type="ECO:0000313" key="3">
    <source>
        <dbReference type="Proteomes" id="UP000230405"/>
    </source>
</evidence>
<dbReference type="AlphaFoldDB" id="A0A2M7VGJ7"/>
<feature type="transmembrane region" description="Helical" evidence="1">
    <location>
        <begin position="12"/>
        <end position="37"/>
    </location>
</feature>
<name>A0A2M7VGJ7_9BACT</name>
<sequence>MLLNKFMHHKIYISSLTVVIFLMQVGIISAWGVFGTLWPLLLWELLFFYHYHDTRNIYLWIAAGICLDLVYNLPAVNTISLLIIYLFNVYFFSRWFVFKNFLSWSLFGLLACSLYFWLDYLLLVLLNFWRDTTINQFNTSQFGYYLLLNFLLLVIIYSFRLISNKKSKK</sequence>
<evidence type="ECO:0000256" key="1">
    <source>
        <dbReference type="SAM" id="Phobius"/>
    </source>
</evidence>
<gene>
    <name evidence="2" type="ORF">COX77_00960</name>
</gene>
<reference evidence="3" key="1">
    <citation type="submission" date="2017-09" db="EMBL/GenBank/DDBJ databases">
        <title>Depth-based differentiation of microbial function through sediment-hosted aquifers and enrichment of novel symbionts in the deep terrestrial subsurface.</title>
        <authorList>
            <person name="Probst A.J."/>
            <person name="Ladd B."/>
            <person name="Jarett J.K."/>
            <person name="Geller-Mcgrath D.E."/>
            <person name="Sieber C.M.K."/>
            <person name="Emerson J.B."/>
            <person name="Anantharaman K."/>
            <person name="Thomas B.C."/>
            <person name="Malmstrom R."/>
            <person name="Stieglmeier M."/>
            <person name="Klingl A."/>
            <person name="Woyke T."/>
            <person name="Ryan C.M."/>
            <person name="Banfield J.F."/>
        </authorList>
    </citation>
    <scope>NUCLEOTIDE SEQUENCE [LARGE SCALE GENOMIC DNA]</scope>
</reference>
<feature type="transmembrane region" description="Helical" evidence="1">
    <location>
        <begin position="101"/>
        <end position="122"/>
    </location>
</feature>
<accession>A0A2M7VGJ7</accession>
<feature type="transmembrane region" description="Helical" evidence="1">
    <location>
        <begin position="142"/>
        <end position="162"/>
    </location>
</feature>
<keyword evidence="1" id="KW-0812">Transmembrane</keyword>
<organism evidence="2 3">
    <name type="scientific">Candidatus Komeilibacteria bacterium CG_4_10_14_0_2_um_filter_37_10</name>
    <dbReference type="NCBI Taxonomy" id="1974470"/>
    <lineage>
        <taxon>Bacteria</taxon>
        <taxon>Candidatus Komeiliibacteriota</taxon>
    </lineage>
</organism>
<evidence type="ECO:0000313" key="2">
    <source>
        <dbReference type="EMBL" id="PIZ99630.1"/>
    </source>
</evidence>
<dbReference type="EMBL" id="PFPO01000018">
    <property type="protein sequence ID" value="PIZ99630.1"/>
    <property type="molecule type" value="Genomic_DNA"/>
</dbReference>
<comment type="caution">
    <text evidence="2">The sequence shown here is derived from an EMBL/GenBank/DDBJ whole genome shotgun (WGS) entry which is preliminary data.</text>
</comment>
<keyword evidence="1" id="KW-1133">Transmembrane helix</keyword>